<dbReference type="GeneTree" id="ENSGT00940000154551"/>
<reference evidence="4" key="3">
    <citation type="submission" date="2025-08" db="UniProtKB">
        <authorList>
            <consortium name="Ensembl"/>
        </authorList>
    </citation>
    <scope>IDENTIFICATION</scope>
</reference>
<dbReference type="SUPFAM" id="SSF53067">
    <property type="entry name" value="Actin-like ATPase domain"/>
    <property type="match status" value="2"/>
</dbReference>
<evidence type="ECO:0000256" key="2">
    <source>
        <dbReference type="ARBA" id="ARBA00022741"/>
    </source>
</evidence>
<keyword evidence="5" id="KW-1185">Reference proteome</keyword>
<dbReference type="GO" id="GO:0140662">
    <property type="term" value="F:ATP-dependent protein folding chaperone"/>
    <property type="evidence" value="ECO:0007669"/>
    <property type="project" value="InterPro"/>
</dbReference>
<evidence type="ECO:0000256" key="3">
    <source>
        <dbReference type="ARBA" id="ARBA00022840"/>
    </source>
</evidence>
<dbReference type="STRING" id="7994.ENSAMXP00000038471"/>
<dbReference type="PANTHER" id="PTHR14187:SF5">
    <property type="entry name" value="HEAT SHOCK 70 KDA PROTEIN 12A"/>
    <property type="match status" value="1"/>
</dbReference>
<dbReference type="Gene3D" id="3.30.420.40">
    <property type="match status" value="2"/>
</dbReference>
<organism evidence="4 5">
    <name type="scientific">Astyanax mexicanus</name>
    <name type="common">Blind cave fish</name>
    <name type="synonym">Astyanax fasciatus mexicanus</name>
    <dbReference type="NCBI Taxonomy" id="7994"/>
    <lineage>
        <taxon>Eukaryota</taxon>
        <taxon>Metazoa</taxon>
        <taxon>Chordata</taxon>
        <taxon>Craniata</taxon>
        <taxon>Vertebrata</taxon>
        <taxon>Euteleostomi</taxon>
        <taxon>Actinopterygii</taxon>
        <taxon>Neopterygii</taxon>
        <taxon>Teleostei</taxon>
        <taxon>Ostariophysi</taxon>
        <taxon>Characiformes</taxon>
        <taxon>Characoidei</taxon>
        <taxon>Acestrorhamphidae</taxon>
        <taxon>Acestrorhamphinae</taxon>
        <taxon>Astyanax</taxon>
    </lineage>
</organism>
<dbReference type="Proteomes" id="UP000018467">
    <property type="component" value="Unassembled WGS sequence"/>
</dbReference>
<evidence type="ECO:0008006" key="6">
    <source>
        <dbReference type="Google" id="ProtNLM"/>
    </source>
</evidence>
<proteinExistence type="inferred from homology"/>
<accession>A0A3B1J9A0</accession>
<dbReference type="FunCoup" id="A0A3B1J9A0">
    <property type="interactions" value="12"/>
</dbReference>
<dbReference type="InterPro" id="IPR043129">
    <property type="entry name" value="ATPase_NBD"/>
</dbReference>
<keyword evidence="3" id="KW-0067">ATP-binding</keyword>
<dbReference type="Ensembl" id="ENSAMXT00000033519.1">
    <property type="protein sequence ID" value="ENSAMXP00000038471.1"/>
    <property type="gene ID" value="ENSAMXG00000040433.1"/>
</dbReference>
<dbReference type="InterPro" id="IPR013126">
    <property type="entry name" value="Hsp_70_fam"/>
</dbReference>
<sequence>MSDSIVFIAVDFGTAFSGYCFKFAGSEQIRQPQWGKEYGFNTPKTPTSILFDENEKFLKFGYDAVMTYTRKTQKDEAKKLYLFDNFKMELYGKAAGCGLHKDVMLTAKNGRQMAAMKVFSESLKFMKDHALKMIGEHTSGVKYSASDATWILTVPTIWSPAAKQFMREAATEAGLVTEYEPENLIVALEAEAASVWCRQLPSEGFMEGDLGGAEKIEDVPGTQYMVVDCGGGTIDITVHEVVQGGCLKELHRISGSDMGGQTVDKNFKTFLRELFSRKVFNEFEKNYPNELQRLIYDFSNCKRCEGNVFVQCPINLHQIASRYRDIEDYFEEDCGADWDSGQILLSGEKLKSLHDKSIRSIKSLIKDILKNSNLKIDYIFLVGGFALSPYVNSFVKKKFGGRCKVLCPVDAQMAVVNGAVTFGMIPNVVLSRISLFTYGIETAHLFDETKHKGKSKYVTKEGEVYCDVCFKSLVKRDESVSFNEKDQKSMGFGFYYTESKTAEFTDEPGMEKIGSLTVSMPVIKKGSSRSVILKIKFGFTEMQATATDVDSGKTSSVKLDFLSK</sequence>
<comment type="similarity">
    <text evidence="1">Belongs to the heat shock protein 70 family.</text>
</comment>
<dbReference type="AlphaFoldDB" id="A0A3B1J9A0"/>
<dbReference type="PANTHER" id="PTHR14187">
    <property type="entry name" value="ALPHA KINASE/ELONGATION FACTOR 2 KINASE"/>
    <property type="match status" value="1"/>
</dbReference>
<reference evidence="5" key="2">
    <citation type="journal article" date="2014" name="Nat. Commun.">
        <title>The cavefish genome reveals candidate genes for eye loss.</title>
        <authorList>
            <person name="McGaugh S.E."/>
            <person name="Gross J.B."/>
            <person name="Aken B."/>
            <person name="Blin M."/>
            <person name="Borowsky R."/>
            <person name="Chalopin D."/>
            <person name="Hinaux H."/>
            <person name="Jeffery W.R."/>
            <person name="Keene A."/>
            <person name="Ma L."/>
            <person name="Minx P."/>
            <person name="Murphy D."/>
            <person name="O'Quin K.E."/>
            <person name="Retaux S."/>
            <person name="Rohner N."/>
            <person name="Searle S.M."/>
            <person name="Stahl B.A."/>
            <person name="Tabin C."/>
            <person name="Volff J.N."/>
            <person name="Yoshizawa M."/>
            <person name="Warren W.C."/>
        </authorList>
    </citation>
    <scope>NUCLEOTIDE SEQUENCE [LARGE SCALE GENOMIC DNA]</scope>
    <source>
        <strain evidence="5">female</strain>
    </source>
</reference>
<protein>
    <recommendedName>
        <fullName evidence="6">Heat shock protein family A (Hsp70) member 12A.2</fullName>
    </recommendedName>
</protein>
<dbReference type="CDD" id="cd10229">
    <property type="entry name" value="ASKHA_NBD_HSP70_HSPA12"/>
    <property type="match status" value="1"/>
</dbReference>
<keyword evidence="2" id="KW-0547">Nucleotide-binding</keyword>
<dbReference type="InParanoid" id="A0A3B1J9A0"/>
<dbReference type="Pfam" id="PF00012">
    <property type="entry name" value="HSP70"/>
    <property type="match status" value="1"/>
</dbReference>
<evidence type="ECO:0000313" key="4">
    <source>
        <dbReference type="Ensembl" id="ENSAMXP00000038471.1"/>
    </source>
</evidence>
<reference evidence="4" key="4">
    <citation type="submission" date="2025-09" db="UniProtKB">
        <authorList>
            <consortium name="Ensembl"/>
        </authorList>
    </citation>
    <scope>IDENTIFICATION</scope>
</reference>
<dbReference type="GO" id="GO:0005524">
    <property type="term" value="F:ATP binding"/>
    <property type="evidence" value="ECO:0007669"/>
    <property type="project" value="UniProtKB-KW"/>
</dbReference>
<dbReference type="Bgee" id="ENSAMXG00000040433">
    <property type="expression patterns" value="Expressed in pharyngeal gill and 2 other cell types or tissues"/>
</dbReference>
<reference evidence="5" key="1">
    <citation type="submission" date="2013-03" db="EMBL/GenBank/DDBJ databases">
        <authorList>
            <person name="Jeffery W."/>
            <person name="Warren W."/>
            <person name="Wilson R.K."/>
        </authorList>
    </citation>
    <scope>NUCLEOTIDE SEQUENCE</scope>
    <source>
        <strain evidence="5">female</strain>
    </source>
</reference>
<evidence type="ECO:0000313" key="5">
    <source>
        <dbReference type="Proteomes" id="UP000018467"/>
    </source>
</evidence>
<name>A0A3B1J9A0_ASTMX</name>
<evidence type="ECO:0000256" key="1">
    <source>
        <dbReference type="ARBA" id="ARBA00007381"/>
    </source>
</evidence>